<evidence type="ECO:0000313" key="1">
    <source>
        <dbReference type="EMBL" id="ORZ02455.1"/>
    </source>
</evidence>
<dbReference type="GO" id="GO:0045271">
    <property type="term" value="C:respiratory chain complex I"/>
    <property type="evidence" value="ECO:0007669"/>
    <property type="project" value="InterPro"/>
</dbReference>
<name>A0A1X2HS76_SYNRA</name>
<dbReference type="Proteomes" id="UP000242180">
    <property type="component" value="Unassembled WGS sequence"/>
</dbReference>
<dbReference type="OrthoDB" id="531564at2759"/>
<keyword evidence="2" id="KW-1185">Reference proteome</keyword>
<proteinExistence type="predicted"/>
<accession>A0A1X2HS76</accession>
<sequence>MAGAAGLGFHPHFAGFWHRFAGKGLGATMWFWMMYRAKQDGAVLLGLEHPWDHHGHGHDEEHH</sequence>
<dbReference type="EMBL" id="MCGN01000001">
    <property type="protein sequence ID" value="ORZ02455.1"/>
    <property type="molecule type" value="Genomic_DNA"/>
</dbReference>
<dbReference type="STRING" id="13706.A0A1X2HS76"/>
<evidence type="ECO:0000313" key="2">
    <source>
        <dbReference type="Proteomes" id="UP000242180"/>
    </source>
</evidence>
<reference evidence="1 2" key="1">
    <citation type="submission" date="2016-07" db="EMBL/GenBank/DDBJ databases">
        <title>Pervasive Adenine N6-methylation of Active Genes in Fungi.</title>
        <authorList>
            <consortium name="DOE Joint Genome Institute"/>
            <person name="Mondo S.J."/>
            <person name="Dannebaum R.O."/>
            <person name="Kuo R.C."/>
            <person name="Labutti K."/>
            <person name="Haridas S."/>
            <person name="Kuo A."/>
            <person name="Salamov A."/>
            <person name="Ahrendt S.R."/>
            <person name="Lipzen A."/>
            <person name="Sullivan W."/>
            <person name="Andreopoulos W.B."/>
            <person name="Clum A."/>
            <person name="Lindquist E."/>
            <person name="Daum C."/>
            <person name="Ramamoorthy G.K."/>
            <person name="Gryganskyi A."/>
            <person name="Culley D."/>
            <person name="Magnuson J.K."/>
            <person name="James T.Y."/>
            <person name="O'Malley M.A."/>
            <person name="Stajich J.E."/>
            <person name="Spatafora J.W."/>
            <person name="Visel A."/>
            <person name="Grigoriev I.V."/>
        </authorList>
    </citation>
    <scope>NUCLEOTIDE SEQUENCE [LARGE SCALE GENOMIC DNA]</scope>
    <source>
        <strain evidence="1 2">NRRL 2496</strain>
    </source>
</reference>
<dbReference type="InParanoid" id="A0A1X2HS76"/>
<comment type="caution">
    <text evidence="1">The sequence shown here is derived from an EMBL/GenBank/DDBJ whole genome shotgun (WGS) entry which is preliminary data.</text>
</comment>
<dbReference type="OMA" id="MMYRAKQ"/>
<organism evidence="1 2">
    <name type="scientific">Syncephalastrum racemosum</name>
    <name type="common">Filamentous fungus</name>
    <dbReference type="NCBI Taxonomy" id="13706"/>
    <lineage>
        <taxon>Eukaryota</taxon>
        <taxon>Fungi</taxon>
        <taxon>Fungi incertae sedis</taxon>
        <taxon>Mucoromycota</taxon>
        <taxon>Mucoromycotina</taxon>
        <taxon>Mucoromycetes</taxon>
        <taxon>Mucorales</taxon>
        <taxon>Syncephalastraceae</taxon>
        <taxon>Syncephalastrum</taxon>
    </lineage>
</organism>
<dbReference type="PANTHER" id="PTHR36987">
    <property type="entry name" value="NADH DEHYDROGENASE [UBIQUINONE] 1 BETA SUBCOMPLEX SUBUNIT 2-LIKE"/>
    <property type="match status" value="1"/>
</dbReference>
<protein>
    <recommendedName>
        <fullName evidence="3">NADH dehydrogenase [ubiquinone] 1 beta subcomplex subunit 2</fullName>
    </recommendedName>
</protein>
<gene>
    <name evidence="1" type="ORF">BCR43DRAFT_554919</name>
</gene>
<dbReference type="GO" id="GO:0005743">
    <property type="term" value="C:mitochondrial inner membrane"/>
    <property type="evidence" value="ECO:0007669"/>
    <property type="project" value="InterPro"/>
</dbReference>
<dbReference type="InterPro" id="IPR044980">
    <property type="entry name" value="NDUFB2_plant/fungi"/>
</dbReference>
<dbReference type="AlphaFoldDB" id="A0A1X2HS76"/>
<evidence type="ECO:0008006" key="3">
    <source>
        <dbReference type="Google" id="ProtNLM"/>
    </source>
</evidence>
<dbReference type="PANTHER" id="PTHR36987:SF1">
    <property type="entry name" value="NADH DEHYDROGENASE [UBIQUINONE] 1 BETA SUBCOMPLEX SUBUNIT 2"/>
    <property type="match status" value="1"/>
</dbReference>